<keyword evidence="3 5" id="KW-1133">Transmembrane helix</keyword>
<dbReference type="GO" id="GO:0140359">
    <property type="term" value="F:ABC-type transporter activity"/>
    <property type="evidence" value="ECO:0007669"/>
    <property type="project" value="InterPro"/>
</dbReference>
<dbReference type="InterPro" id="IPR051784">
    <property type="entry name" value="Nod_factor_ABC_transporter"/>
</dbReference>
<dbReference type="InterPro" id="IPR013525">
    <property type="entry name" value="ABC2_TM"/>
</dbReference>
<evidence type="ECO:0000259" key="6">
    <source>
        <dbReference type="Pfam" id="PF01061"/>
    </source>
</evidence>
<keyword evidence="4 5" id="KW-0472">Membrane</keyword>
<feature type="transmembrane region" description="Helical" evidence="5">
    <location>
        <begin position="50"/>
        <end position="70"/>
    </location>
</feature>
<dbReference type="AlphaFoldDB" id="A0A6B1DSB8"/>
<feature type="transmembrane region" description="Helical" evidence="5">
    <location>
        <begin position="135"/>
        <end position="155"/>
    </location>
</feature>
<reference evidence="7" key="1">
    <citation type="submission" date="2019-09" db="EMBL/GenBank/DDBJ databases">
        <title>Characterisation of the sponge microbiome using genome-centric metagenomics.</title>
        <authorList>
            <person name="Engelberts J.P."/>
            <person name="Robbins S.J."/>
            <person name="De Goeij J.M."/>
            <person name="Aranda M."/>
            <person name="Bell S.C."/>
            <person name="Webster N.S."/>
        </authorList>
    </citation>
    <scope>NUCLEOTIDE SEQUENCE</scope>
    <source>
        <strain evidence="7">SB0662_bin_9</strain>
    </source>
</reference>
<name>A0A6B1DSB8_9CHLR</name>
<feature type="domain" description="ABC-2 type transporter transmembrane" evidence="6">
    <location>
        <begin position="36"/>
        <end position="236"/>
    </location>
</feature>
<comment type="subcellular location">
    <subcellularLocation>
        <location evidence="1">Membrane</location>
        <topology evidence="1">Multi-pass membrane protein</topology>
    </subcellularLocation>
</comment>
<dbReference type="PANTHER" id="PTHR43229">
    <property type="entry name" value="NODULATION PROTEIN J"/>
    <property type="match status" value="1"/>
</dbReference>
<dbReference type="Pfam" id="PF01061">
    <property type="entry name" value="ABC2_membrane"/>
    <property type="match status" value="1"/>
</dbReference>
<sequence length="288" mass="31541">MNEMAIHHPTGHEAQPLSASLRPVPTGLNHVMSIAAETWKGLQLMWTFKFNVVSEVVGLFMVFLGINFFVGNGAFNSEDLAFTLVGFCIWTYSIFAISNMSYALREEQQQGTIEQMFMGSTPFAALLFGRTLSNFAWTTAVILLGGGTITLAFGLDLGLNWRLVPVMGLTMFGLYGLGFVVAGLTILFKNILSFANLIQNVLLFLNGAIVPVTVFPAWMTTATRALPSTLSIEVARLVTLDDLTLADAWADGLLPLLVLHSLIWFVLGLSLYLVAERIARRKGLLGQF</sequence>
<comment type="caution">
    <text evidence="7">The sequence shown here is derived from an EMBL/GenBank/DDBJ whole genome shotgun (WGS) entry which is preliminary data.</text>
</comment>
<feature type="transmembrane region" description="Helical" evidence="5">
    <location>
        <begin position="253"/>
        <end position="275"/>
    </location>
</feature>
<dbReference type="EMBL" id="VXPY01000049">
    <property type="protein sequence ID" value="MYD90117.1"/>
    <property type="molecule type" value="Genomic_DNA"/>
</dbReference>
<evidence type="ECO:0000256" key="4">
    <source>
        <dbReference type="ARBA" id="ARBA00023136"/>
    </source>
</evidence>
<gene>
    <name evidence="7" type="ORF">F4Y08_07225</name>
</gene>
<dbReference type="GO" id="GO:0043190">
    <property type="term" value="C:ATP-binding cassette (ABC) transporter complex"/>
    <property type="evidence" value="ECO:0007669"/>
    <property type="project" value="InterPro"/>
</dbReference>
<accession>A0A6B1DSB8</accession>
<dbReference type="InterPro" id="IPR000412">
    <property type="entry name" value="ABC_2_transport"/>
</dbReference>
<proteinExistence type="predicted"/>
<evidence type="ECO:0000256" key="1">
    <source>
        <dbReference type="ARBA" id="ARBA00004141"/>
    </source>
</evidence>
<evidence type="ECO:0000313" key="7">
    <source>
        <dbReference type="EMBL" id="MYD90117.1"/>
    </source>
</evidence>
<feature type="transmembrane region" description="Helical" evidence="5">
    <location>
        <begin position="167"/>
        <end position="188"/>
    </location>
</feature>
<keyword evidence="2 5" id="KW-0812">Transmembrane</keyword>
<evidence type="ECO:0000256" key="3">
    <source>
        <dbReference type="ARBA" id="ARBA00022989"/>
    </source>
</evidence>
<protein>
    <submittedName>
        <fullName evidence="7">ABC transporter permease</fullName>
    </submittedName>
</protein>
<organism evidence="7">
    <name type="scientific">Caldilineaceae bacterium SB0662_bin_9</name>
    <dbReference type="NCBI Taxonomy" id="2605258"/>
    <lineage>
        <taxon>Bacteria</taxon>
        <taxon>Bacillati</taxon>
        <taxon>Chloroflexota</taxon>
        <taxon>Caldilineae</taxon>
        <taxon>Caldilineales</taxon>
        <taxon>Caldilineaceae</taxon>
    </lineage>
</organism>
<feature type="transmembrane region" description="Helical" evidence="5">
    <location>
        <begin position="82"/>
        <end position="104"/>
    </location>
</feature>
<dbReference type="PRINTS" id="PR00164">
    <property type="entry name" value="ABC2TRNSPORT"/>
</dbReference>
<feature type="transmembrane region" description="Helical" evidence="5">
    <location>
        <begin position="200"/>
        <end position="219"/>
    </location>
</feature>
<dbReference type="PANTHER" id="PTHR43229:SF6">
    <property type="entry name" value="ABC-TYPE MULTIDRUG TRANSPORT SYSTEM, PERMEASE COMPONENT"/>
    <property type="match status" value="1"/>
</dbReference>
<evidence type="ECO:0000256" key="5">
    <source>
        <dbReference type="SAM" id="Phobius"/>
    </source>
</evidence>
<evidence type="ECO:0000256" key="2">
    <source>
        <dbReference type="ARBA" id="ARBA00022692"/>
    </source>
</evidence>